<dbReference type="CDD" id="cd20557">
    <property type="entry name" value="CYCLIN_ScPCL1-like"/>
    <property type="match status" value="1"/>
</dbReference>
<dbReference type="EMBL" id="JARKIF010000046">
    <property type="protein sequence ID" value="KAJ7608256.1"/>
    <property type="molecule type" value="Genomic_DNA"/>
</dbReference>
<organism evidence="1 2">
    <name type="scientific">Roridomyces roridus</name>
    <dbReference type="NCBI Taxonomy" id="1738132"/>
    <lineage>
        <taxon>Eukaryota</taxon>
        <taxon>Fungi</taxon>
        <taxon>Dikarya</taxon>
        <taxon>Basidiomycota</taxon>
        <taxon>Agaricomycotina</taxon>
        <taxon>Agaricomycetes</taxon>
        <taxon>Agaricomycetidae</taxon>
        <taxon>Agaricales</taxon>
        <taxon>Marasmiineae</taxon>
        <taxon>Mycenaceae</taxon>
        <taxon>Roridomyces</taxon>
    </lineage>
</organism>
<proteinExistence type="predicted"/>
<accession>A0AAD7B2T2</accession>
<evidence type="ECO:0000313" key="2">
    <source>
        <dbReference type="Proteomes" id="UP001221142"/>
    </source>
</evidence>
<reference evidence="1" key="1">
    <citation type="submission" date="2023-03" db="EMBL/GenBank/DDBJ databases">
        <title>Massive genome expansion in bonnet fungi (Mycena s.s.) driven by repeated elements and novel gene families across ecological guilds.</title>
        <authorList>
            <consortium name="Lawrence Berkeley National Laboratory"/>
            <person name="Harder C.B."/>
            <person name="Miyauchi S."/>
            <person name="Viragh M."/>
            <person name="Kuo A."/>
            <person name="Thoen E."/>
            <person name="Andreopoulos B."/>
            <person name="Lu D."/>
            <person name="Skrede I."/>
            <person name="Drula E."/>
            <person name="Henrissat B."/>
            <person name="Morin E."/>
            <person name="Kohler A."/>
            <person name="Barry K."/>
            <person name="LaButti K."/>
            <person name="Morin E."/>
            <person name="Salamov A."/>
            <person name="Lipzen A."/>
            <person name="Mereny Z."/>
            <person name="Hegedus B."/>
            <person name="Baldrian P."/>
            <person name="Stursova M."/>
            <person name="Weitz H."/>
            <person name="Taylor A."/>
            <person name="Grigoriev I.V."/>
            <person name="Nagy L.G."/>
            <person name="Martin F."/>
            <person name="Kauserud H."/>
        </authorList>
    </citation>
    <scope>NUCLEOTIDE SEQUENCE</scope>
    <source>
        <strain evidence="1">9284</strain>
    </source>
</reference>
<dbReference type="Proteomes" id="UP001221142">
    <property type="component" value="Unassembled WGS sequence"/>
</dbReference>
<gene>
    <name evidence="1" type="ORF">FB45DRAFT_389795</name>
</gene>
<dbReference type="Gene3D" id="1.10.472.10">
    <property type="entry name" value="Cyclin-like"/>
    <property type="match status" value="1"/>
</dbReference>
<dbReference type="AlphaFoldDB" id="A0AAD7B2T2"/>
<comment type="caution">
    <text evidence="1">The sequence shown here is derived from an EMBL/GenBank/DDBJ whole genome shotgun (WGS) entry which is preliminary data.</text>
</comment>
<evidence type="ECO:0000313" key="1">
    <source>
        <dbReference type="EMBL" id="KAJ7608256.1"/>
    </source>
</evidence>
<name>A0AAD7B2T2_9AGAR</name>
<protein>
    <recommendedName>
        <fullName evidence="3">Cyclin N-terminal domain-containing protein</fullName>
    </recommendedName>
</protein>
<sequence>MFISSSSRSTKAAKNPLHPASLVDPATHTAALMELVELELSPTVIDYFVHCISDTVAHAMRYSGASSSRIHCSFYSPDSRQRHTAFVTTVLARAEITTPTILVALSYLARSRPHLGIGRETWAFERVLLGALIIATKYTADSTLWGSAMLEGSSANFWRSWIGSWV</sequence>
<evidence type="ECO:0008006" key="3">
    <source>
        <dbReference type="Google" id="ProtNLM"/>
    </source>
</evidence>
<keyword evidence="2" id="KW-1185">Reference proteome</keyword>